<name>A0A834JUU0_VESVU</name>
<dbReference type="EMBL" id="JACSEA010000008">
    <property type="protein sequence ID" value="KAF7395078.1"/>
    <property type="molecule type" value="Genomic_DNA"/>
</dbReference>
<accession>A0A834JUU0</accession>
<evidence type="ECO:0000313" key="2">
    <source>
        <dbReference type="EMBL" id="KAF7395078.1"/>
    </source>
</evidence>
<organism evidence="2 3">
    <name type="scientific">Vespula vulgaris</name>
    <name type="common">Yellow jacket</name>
    <name type="synonym">Wasp</name>
    <dbReference type="NCBI Taxonomy" id="7454"/>
    <lineage>
        <taxon>Eukaryota</taxon>
        <taxon>Metazoa</taxon>
        <taxon>Ecdysozoa</taxon>
        <taxon>Arthropoda</taxon>
        <taxon>Hexapoda</taxon>
        <taxon>Insecta</taxon>
        <taxon>Pterygota</taxon>
        <taxon>Neoptera</taxon>
        <taxon>Endopterygota</taxon>
        <taxon>Hymenoptera</taxon>
        <taxon>Apocrita</taxon>
        <taxon>Aculeata</taxon>
        <taxon>Vespoidea</taxon>
        <taxon>Vespidae</taxon>
        <taxon>Vespinae</taxon>
        <taxon>Vespula</taxon>
    </lineage>
</organism>
<comment type="caution">
    <text evidence="2">The sequence shown here is derived from an EMBL/GenBank/DDBJ whole genome shotgun (WGS) entry which is preliminary data.</text>
</comment>
<feature type="region of interest" description="Disordered" evidence="1">
    <location>
        <begin position="55"/>
        <end position="92"/>
    </location>
</feature>
<evidence type="ECO:0000313" key="3">
    <source>
        <dbReference type="Proteomes" id="UP000614350"/>
    </source>
</evidence>
<protein>
    <submittedName>
        <fullName evidence="2">Uncharacterized protein</fullName>
    </submittedName>
</protein>
<dbReference type="AlphaFoldDB" id="A0A834JUU0"/>
<dbReference type="Proteomes" id="UP000614350">
    <property type="component" value="Unassembled WGS sequence"/>
</dbReference>
<evidence type="ECO:0000256" key="1">
    <source>
        <dbReference type="SAM" id="MobiDB-lite"/>
    </source>
</evidence>
<sequence length="163" mass="18667">MQTLLSRRYKASHLRMLVQESGNSHSYGEKKVRIGGVGLKDRLVWFAEEILGQGRKGVERKSEKEEEAEEEEEEDEEEEKREGANNSESGGNIYYCSTYLNGLYHFVRRRAINGLLMEKDLVYLKETHGLRDTDGSSDFGSREEGEEDESIGEHDGRVCFEPV</sequence>
<proteinExistence type="predicted"/>
<gene>
    <name evidence="2" type="ORF">HZH66_008252</name>
</gene>
<feature type="region of interest" description="Disordered" evidence="1">
    <location>
        <begin position="132"/>
        <end position="163"/>
    </location>
</feature>
<feature type="compositionally biased region" description="Acidic residues" evidence="1">
    <location>
        <begin position="65"/>
        <end position="79"/>
    </location>
</feature>
<feature type="compositionally biased region" description="Basic and acidic residues" evidence="1">
    <location>
        <begin position="151"/>
        <end position="163"/>
    </location>
</feature>
<keyword evidence="3" id="KW-1185">Reference proteome</keyword>
<reference evidence="2" key="1">
    <citation type="journal article" date="2020" name="G3 (Bethesda)">
        <title>High-Quality Assemblies for Three Invasive Social Wasps from the &lt;i&gt;Vespula&lt;/i&gt; Genus.</title>
        <authorList>
            <person name="Harrop T.W.R."/>
            <person name="Guhlin J."/>
            <person name="McLaughlin G.M."/>
            <person name="Permina E."/>
            <person name="Stockwell P."/>
            <person name="Gilligan J."/>
            <person name="Le Lec M.F."/>
            <person name="Gruber M.A.M."/>
            <person name="Quinn O."/>
            <person name="Lovegrove M."/>
            <person name="Duncan E.J."/>
            <person name="Remnant E.J."/>
            <person name="Van Eeckhoven J."/>
            <person name="Graham B."/>
            <person name="Knapp R.A."/>
            <person name="Langford K.W."/>
            <person name="Kronenberg Z."/>
            <person name="Press M.O."/>
            <person name="Eacker S.M."/>
            <person name="Wilson-Rankin E.E."/>
            <person name="Purcell J."/>
            <person name="Lester P.J."/>
            <person name="Dearden P.K."/>
        </authorList>
    </citation>
    <scope>NUCLEOTIDE SEQUENCE</scope>
    <source>
        <strain evidence="2">Marl-1</strain>
    </source>
</reference>